<dbReference type="Pfam" id="PF00722">
    <property type="entry name" value="Glyco_hydro_16"/>
    <property type="match status" value="1"/>
</dbReference>
<dbReference type="PROSITE" id="PS51762">
    <property type="entry name" value="GH16_2"/>
    <property type="match status" value="1"/>
</dbReference>
<dbReference type="RefSeq" id="WP_324178833.1">
    <property type="nucleotide sequence ID" value="NZ_BAABAW010000003.1"/>
</dbReference>
<feature type="domain" description="GH16" evidence="3">
    <location>
        <begin position="72"/>
        <end position="321"/>
    </location>
</feature>
<gene>
    <name evidence="4" type="ORF">U6A24_04955</name>
</gene>
<comment type="caution">
    <text evidence="4">The sequence shown here is derived from an EMBL/GenBank/DDBJ whole genome shotgun (WGS) entry which is preliminary data.</text>
</comment>
<feature type="chain" id="PRO_5045492085" evidence="2">
    <location>
        <begin position="28"/>
        <end position="321"/>
    </location>
</feature>
<dbReference type="InterPro" id="IPR013320">
    <property type="entry name" value="ConA-like_dom_sf"/>
</dbReference>
<keyword evidence="5" id="KW-1185">Reference proteome</keyword>
<comment type="similarity">
    <text evidence="1">Belongs to the glycosyl hydrolase 16 family.</text>
</comment>
<proteinExistence type="inferred from homology"/>
<reference evidence="4 5" key="1">
    <citation type="journal article" date="2013" name="Int. J. Syst. Evol. Microbiol.">
        <title>Aquimarina gracilis sp. nov., isolated from the gut microflora of a mussel, Mytilus coruscus, and emended description of Aquimarina spongiae.</title>
        <authorList>
            <person name="Park S.C."/>
            <person name="Choe H.N."/>
            <person name="Baik K.S."/>
            <person name="Seong C.N."/>
        </authorList>
    </citation>
    <scope>NUCLEOTIDE SEQUENCE [LARGE SCALE GENOMIC DNA]</scope>
    <source>
        <strain evidence="4 5">PSC32</strain>
    </source>
</reference>
<evidence type="ECO:0000313" key="5">
    <source>
        <dbReference type="Proteomes" id="UP001327027"/>
    </source>
</evidence>
<dbReference type="GO" id="GO:0016787">
    <property type="term" value="F:hydrolase activity"/>
    <property type="evidence" value="ECO:0007669"/>
    <property type="project" value="UniProtKB-KW"/>
</dbReference>
<protein>
    <submittedName>
        <fullName evidence="4">Glycoside hydrolase family 16 protein</fullName>
    </submittedName>
</protein>
<evidence type="ECO:0000259" key="3">
    <source>
        <dbReference type="PROSITE" id="PS51762"/>
    </source>
</evidence>
<dbReference type="Gene3D" id="2.60.120.200">
    <property type="match status" value="1"/>
</dbReference>
<name>A0ABU5ZRU9_9FLAO</name>
<dbReference type="SUPFAM" id="SSF49899">
    <property type="entry name" value="Concanavalin A-like lectins/glucanases"/>
    <property type="match status" value="1"/>
</dbReference>
<dbReference type="PANTHER" id="PTHR10963">
    <property type="entry name" value="GLYCOSYL HYDROLASE-RELATED"/>
    <property type="match status" value="1"/>
</dbReference>
<organism evidence="4 5">
    <name type="scientific">Aquimarina gracilis</name>
    <dbReference type="NCBI Taxonomy" id="874422"/>
    <lineage>
        <taxon>Bacteria</taxon>
        <taxon>Pseudomonadati</taxon>
        <taxon>Bacteroidota</taxon>
        <taxon>Flavobacteriia</taxon>
        <taxon>Flavobacteriales</taxon>
        <taxon>Flavobacteriaceae</taxon>
        <taxon>Aquimarina</taxon>
    </lineage>
</organism>
<dbReference type="PANTHER" id="PTHR10963:SF55">
    <property type="entry name" value="GLYCOSIDE HYDROLASE FAMILY 16 PROTEIN"/>
    <property type="match status" value="1"/>
</dbReference>
<dbReference type="InterPro" id="IPR000757">
    <property type="entry name" value="Beta-glucanase-like"/>
</dbReference>
<dbReference type="PROSITE" id="PS51257">
    <property type="entry name" value="PROKAR_LIPOPROTEIN"/>
    <property type="match status" value="1"/>
</dbReference>
<accession>A0ABU5ZRU9</accession>
<evidence type="ECO:0000313" key="4">
    <source>
        <dbReference type="EMBL" id="MEB3344795.1"/>
    </source>
</evidence>
<dbReference type="InterPro" id="IPR050546">
    <property type="entry name" value="Glycosyl_Hydrlase_16"/>
</dbReference>
<sequence length="321" mass="36193">MKKTKSYISIYIILSLMMIACSSSDDSEEPAQATCTDGVQNGNETGIDCGGGSCNDCPSEVVIPTSGFDAPSSYDGYNMVWSDEFNDTKLSADKWSFHLGDGCPNLCFWGNSELQYYTNNEKNLFFEEGNLIIAARQENLGGLNYTSSRIHTDNKFEFQYGRVDIRASMPSATGSWVALWLLNHNYTITDPGVWWPSGGEIDIMEYLGEDPTEVFGTAHYGVDFNSRRFNSKKYAAPNENYNKVYYVFSIIWEEDKITWLVNDVEYHSITPSQTGGQPYPFNDEFYLIMNLSVGGNLPIAPVVSDYPTFLIVDYIRVYQKN</sequence>
<dbReference type="Proteomes" id="UP001327027">
    <property type="component" value="Unassembled WGS sequence"/>
</dbReference>
<keyword evidence="2" id="KW-0732">Signal</keyword>
<evidence type="ECO:0000256" key="1">
    <source>
        <dbReference type="ARBA" id="ARBA00006865"/>
    </source>
</evidence>
<evidence type="ECO:0000256" key="2">
    <source>
        <dbReference type="SAM" id="SignalP"/>
    </source>
</evidence>
<keyword evidence="4" id="KW-0378">Hydrolase</keyword>
<feature type="signal peptide" evidence="2">
    <location>
        <begin position="1"/>
        <end position="27"/>
    </location>
</feature>
<dbReference type="EMBL" id="JAYKLX010000002">
    <property type="protein sequence ID" value="MEB3344795.1"/>
    <property type="molecule type" value="Genomic_DNA"/>
</dbReference>
<dbReference type="CDD" id="cd08023">
    <property type="entry name" value="GH16_laminarinase_like"/>
    <property type="match status" value="1"/>
</dbReference>